<feature type="transmembrane region" description="Helical" evidence="1">
    <location>
        <begin position="58"/>
        <end position="77"/>
    </location>
</feature>
<keyword evidence="1" id="KW-0472">Membrane</keyword>
<dbReference type="AlphaFoldDB" id="A0A077NDR7"/>
<accession>A0A077NDR7</accession>
<feature type="transmembrane region" description="Helical" evidence="1">
    <location>
        <begin position="136"/>
        <end position="153"/>
    </location>
</feature>
<dbReference type="HOGENOM" id="CLU_1702620_0_0_6"/>
<dbReference type="Proteomes" id="UP000028487">
    <property type="component" value="Unassembled WGS sequence"/>
</dbReference>
<feature type="transmembrane region" description="Helical" evidence="1">
    <location>
        <begin position="30"/>
        <end position="46"/>
    </location>
</feature>
<dbReference type="RefSeq" id="WP_038223354.1">
    <property type="nucleotide sequence ID" value="NZ_CAWLWD010000137.1"/>
</dbReference>
<reference evidence="2" key="1">
    <citation type="submission" date="2013-07" db="EMBL/GenBank/DDBJ databases">
        <title>Sub-species coevolution in mutualistic symbiosis.</title>
        <authorList>
            <person name="Murfin K."/>
            <person name="Klassen J."/>
            <person name="Lee M."/>
            <person name="Forst S."/>
            <person name="Stock P."/>
            <person name="Goodrich-Blair H."/>
        </authorList>
    </citation>
    <scope>NUCLEOTIDE SEQUENCE [LARGE SCALE GENOMIC DNA]</scope>
    <source>
        <strain evidence="2">Feltiae Moldova</strain>
    </source>
</reference>
<keyword evidence="1" id="KW-0812">Transmembrane</keyword>
<dbReference type="EMBL" id="CBSV010000062">
    <property type="protein sequence ID" value="CDH00347.1"/>
    <property type="molecule type" value="Genomic_DNA"/>
</dbReference>
<keyword evidence="1" id="KW-1133">Transmembrane helix</keyword>
<protein>
    <submittedName>
        <fullName evidence="2">Uncharacterized protein</fullName>
    </submittedName>
</protein>
<organism evidence="2">
    <name type="scientific">Xenorhabdus bovienii str. feltiae Moldova</name>
    <dbReference type="NCBI Taxonomy" id="1398200"/>
    <lineage>
        <taxon>Bacteria</taxon>
        <taxon>Pseudomonadati</taxon>
        <taxon>Pseudomonadota</taxon>
        <taxon>Gammaproteobacteria</taxon>
        <taxon>Enterobacterales</taxon>
        <taxon>Morganellaceae</taxon>
        <taxon>Xenorhabdus</taxon>
    </lineage>
</organism>
<feature type="transmembrane region" description="Helical" evidence="1">
    <location>
        <begin position="104"/>
        <end position="124"/>
    </location>
</feature>
<sequence>MRIKDYKLILLAKDHYISQFEKNKLFRKEIIFSNIFLIYILSTMIFKLDTPIFEYIDYIMATALLLSLINMIIKIVGESNTLRNEYKIERLSYLDEKINFTQKFLSSSILVILSIILSVAVMYISNITQYNFSVKLLLFIIISLSIYIIVKIFNKTK</sequence>
<name>A0A077NDR7_XENBV</name>
<evidence type="ECO:0000256" key="1">
    <source>
        <dbReference type="SAM" id="Phobius"/>
    </source>
</evidence>
<proteinExistence type="predicted"/>
<comment type="caution">
    <text evidence="2">The sequence shown here is derived from an EMBL/GenBank/DDBJ whole genome shotgun (WGS) entry which is preliminary data.</text>
</comment>
<gene>
    <name evidence="2" type="ORF">XBFM1_1540006</name>
</gene>
<evidence type="ECO:0000313" key="2">
    <source>
        <dbReference type="EMBL" id="CDH00347.1"/>
    </source>
</evidence>